<dbReference type="Proteomes" id="UP000805193">
    <property type="component" value="Unassembled WGS sequence"/>
</dbReference>
<organism evidence="1 2">
    <name type="scientific">Ixodes persulcatus</name>
    <name type="common">Taiga tick</name>
    <dbReference type="NCBI Taxonomy" id="34615"/>
    <lineage>
        <taxon>Eukaryota</taxon>
        <taxon>Metazoa</taxon>
        <taxon>Ecdysozoa</taxon>
        <taxon>Arthropoda</taxon>
        <taxon>Chelicerata</taxon>
        <taxon>Arachnida</taxon>
        <taxon>Acari</taxon>
        <taxon>Parasitiformes</taxon>
        <taxon>Ixodida</taxon>
        <taxon>Ixodoidea</taxon>
        <taxon>Ixodidae</taxon>
        <taxon>Ixodinae</taxon>
        <taxon>Ixodes</taxon>
    </lineage>
</organism>
<keyword evidence="2" id="KW-1185">Reference proteome</keyword>
<accession>A0AC60QXK5</accession>
<evidence type="ECO:0000313" key="1">
    <source>
        <dbReference type="EMBL" id="KAG0443156.1"/>
    </source>
</evidence>
<proteinExistence type="predicted"/>
<evidence type="ECO:0000313" key="2">
    <source>
        <dbReference type="Proteomes" id="UP000805193"/>
    </source>
</evidence>
<reference evidence="1 2" key="1">
    <citation type="journal article" date="2020" name="Cell">
        <title>Large-Scale Comparative Analyses of Tick Genomes Elucidate Their Genetic Diversity and Vector Capacities.</title>
        <authorList>
            <consortium name="Tick Genome and Microbiome Consortium (TIGMIC)"/>
            <person name="Jia N."/>
            <person name="Wang J."/>
            <person name="Shi W."/>
            <person name="Du L."/>
            <person name="Sun Y."/>
            <person name="Zhan W."/>
            <person name="Jiang J.F."/>
            <person name="Wang Q."/>
            <person name="Zhang B."/>
            <person name="Ji P."/>
            <person name="Bell-Sakyi L."/>
            <person name="Cui X.M."/>
            <person name="Yuan T.T."/>
            <person name="Jiang B.G."/>
            <person name="Yang W.F."/>
            <person name="Lam T.T."/>
            <person name="Chang Q.C."/>
            <person name="Ding S.J."/>
            <person name="Wang X.J."/>
            <person name="Zhu J.G."/>
            <person name="Ruan X.D."/>
            <person name="Zhao L."/>
            <person name="Wei J.T."/>
            <person name="Ye R.Z."/>
            <person name="Que T.C."/>
            <person name="Du C.H."/>
            <person name="Zhou Y.H."/>
            <person name="Cheng J.X."/>
            <person name="Dai P.F."/>
            <person name="Guo W.B."/>
            <person name="Han X.H."/>
            <person name="Huang E.J."/>
            <person name="Li L.F."/>
            <person name="Wei W."/>
            <person name="Gao Y.C."/>
            <person name="Liu J.Z."/>
            <person name="Shao H.Z."/>
            <person name="Wang X."/>
            <person name="Wang C.C."/>
            <person name="Yang T.C."/>
            <person name="Huo Q.B."/>
            <person name="Li W."/>
            <person name="Chen H.Y."/>
            <person name="Chen S.E."/>
            <person name="Zhou L.G."/>
            <person name="Ni X.B."/>
            <person name="Tian J.H."/>
            <person name="Sheng Y."/>
            <person name="Liu T."/>
            <person name="Pan Y.S."/>
            <person name="Xia L.Y."/>
            <person name="Li J."/>
            <person name="Zhao F."/>
            <person name="Cao W.C."/>
        </authorList>
    </citation>
    <scope>NUCLEOTIDE SEQUENCE [LARGE SCALE GENOMIC DNA]</scope>
    <source>
        <strain evidence="1">Iper-2018</strain>
    </source>
</reference>
<name>A0AC60QXK5_IXOPE</name>
<gene>
    <name evidence="1" type="ORF">HPB47_015231</name>
</gene>
<protein>
    <submittedName>
        <fullName evidence="1">Uncharacterized protein</fullName>
    </submittedName>
</protein>
<comment type="caution">
    <text evidence="1">The sequence shown here is derived from an EMBL/GenBank/DDBJ whole genome shotgun (WGS) entry which is preliminary data.</text>
</comment>
<sequence>MRLRPRHTQGTVTPSPAATKLNKMLEGTRTPRSRRPVGIKEPRPGATASKMAPTANAFESEPAAVLPEETQKDHAAPAPLTSRASGDRETERTAPAGFPSLIGAAASPTSPTQREDRSIAMLPERTMNEVPEPSTDIGRTSGPHILTSNRFHYLDRDASEEEEPTIERTAPTKQTSPGERQPSKRAPADFLTQDGFTLVSHRQSQRATKTSENQTERLHAVLFRPSLAKIQLEPSDKSKITQEIRSRFNRYVIPNIRLNPTKNIIAVDTPYVETRDKLLLITKLDEIEVYAFPATPANASVGTVHQIIGEHSLQVVRTLLQSRHTILDITRKGQGTSVSVVFQAPNAPDHVTLGSRWYRVYPSRGRGPKRQVSYNYDQQFTIEEPPLTPTSRQQSQEENNIRTWSPTFAAALSAGRRDKSTVATQPRLPAERAARNISDRHSQHSKRSSLRGSTAAKRHNTRGKSVPSPQERSQLRRGMTGGRHIEPFGLPEPPVCGADFSSHRDLLCGDVDMRRADSVRRTAEISRRDGDTREKSRSRFTNRSNLNEQDGSKKNHDETRHLRRITGLPFKAASGPYPIPQHASKQADFNWSSPGVYSSERDPPSPTPKHQPSVTPLPLFPIPPGADATGALPTPRKDAPAAAPPLFSTIPSMAATSAPPTQCKCGHPENQSELALQDYHQQCRPDFRGTLPWRTPTHNLRRNPGRPGRGQRGFCNGIAEPSPARRQSFFSATQQGQDQWCCFCRRPKFRTSRCPATTRIRDPPSRIANERRTVRAAKRRRTASITGATRRVTIDRSWVENLRKMHPDALVVIGGDFNTRHTYWGSRTDTYHGRHHDRPHMDEPAAGPLLGARSRHVGERPPAHLDNGAKTNYVQLEQTPVTTSGGDPKTHELAHLLRTIHEAKRSSTQQFQVAEDKPSPDLHLANLWQQRLDALCAYRERGRTPGLRCRLNLITAEARDYANTLSTDRWCGLCSSFNGNMSGPRIWHIFRNWQGKAKRRTAAQTAALRTRISEEQLALQAGAVFFPQPAASPDSTIYSRDSATPTQMIEDFQALDLQAPEQVDMDQPFQMAELHAALARANARSAPGPDLITISELRNLPELHLQLLLDAINKIWTTGNFPSSWRESLVIPIPKPGQPPNELTNLRPISLTSNLCKLTERMVLERLMWHLERNSPLHPHQLGFRHGMSTQDILLMLRHQVPDAYSKVQTRTVVAVDVRKAFDTVPHEAVIQSAELAGVCGHLLNFVKSFLNDRTYKIKAGDYIEPAQPNRTGVPQGAVLSPTLFNLVMARLPPLLEAIPSLHFAIYAAIWATTGSAGEQEHTLQLGLDVIQGFLQNVGMTASAEKTEYCRSLLRLIRRITHLQWGTRERETRQLVTALLESRIFYGYNYHVLTPRQAEQLEKLNREAIRIVTGLPKHTPLRELYAHGGMNLLPELAEQALLAQRDRLSSSTAGLFILEEGSSAYAHSPPPWAAPVTLTDGKPFLRNMGPGPNNSERRRRFAKAHTRSVAHKSPPTHTIIYTDMAETLLSTAGDDGEGEDRIPKHVQAVAWVDTTHGIPNAAALSTTEDVDTTHAELMALLRASQWLNIQATLSWVPAHAGIDGNEWAHSEARAAVRQMASAPNAFHNSAGEAAGPADPSVVKESAKQRRRRTLRHLREEREERPDEQLRPVPPMPNDLPRSTQTLVRRLATNTVQSPALRHKFFGDDPDEGACRRCGKTATAAHVVWQCERHARLRKKKLEELPDEIRPATYVDWILPTSHDKTIVSLLWTKLAEFVYDNDGPGGRLSSSRRRWDQHPPRPPTGQALVGCSLRPRYQAEGDRRQNVSVVTSPRWASTGIQRTDSRLRSHPRSNCHGAFIRETKKKKTKHATLS</sequence>
<dbReference type="EMBL" id="JABSTQ010003765">
    <property type="protein sequence ID" value="KAG0443156.1"/>
    <property type="molecule type" value="Genomic_DNA"/>
</dbReference>